<dbReference type="EMBL" id="CP035758">
    <property type="protein sequence ID" value="QBD82960.1"/>
    <property type="molecule type" value="Genomic_DNA"/>
</dbReference>
<name>A0A4P6K541_KTERU</name>
<accession>A0A4P6K541</accession>
<proteinExistence type="predicted"/>
<evidence type="ECO:0000313" key="2">
    <source>
        <dbReference type="Proteomes" id="UP000290365"/>
    </source>
</evidence>
<dbReference type="RefSeq" id="WP_129894028.1">
    <property type="nucleotide sequence ID" value="NZ_CP035758.1"/>
</dbReference>
<evidence type="ECO:0000313" key="1">
    <source>
        <dbReference type="EMBL" id="QBD82960.1"/>
    </source>
</evidence>
<gene>
    <name evidence="1" type="ORF">EPA93_46165</name>
</gene>
<organism evidence="1 2">
    <name type="scientific">Ktedonosporobacter rubrisoli</name>
    <dbReference type="NCBI Taxonomy" id="2509675"/>
    <lineage>
        <taxon>Bacteria</taxon>
        <taxon>Bacillati</taxon>
        <taxon>Chloroflexota</taxon>
        <taxon>Ktedonobacteria</taxon>
        <taxon>Ktedonobacterales</taxon>
        <taxon>Ktedonosporobacteraceae</taxon>
        <taxon>Ktedonosporobacter</taxon>
    </lineage>
</organism>
<dbReference type="Proteomes" id="UP000290365">
    <property type="component" value="Chromosome"/>
</dbReference>
<dbReference type="KEGG" id="kbs:EPA93_46165"/>
<keyword evidence="2" id="KW-1185">Reference proteome</keyword>
<dbReference type="AlphaFoldDB" id="A0A4P6K541"/>
<protein>
    <submittedName>
        <fullName evidence="1">Uncharacterized protein</fullName>
    </submittedName>
</protein>
<sequence length="122" mass="13791">MQERAAVIAFEDRLVIVHVLRLYKLGVLTHDLPTTNIDYTLALIESALLSIQKPDTVSTSLTDDEVRIVDIAFTALLVSIRVAIPPSQERDEMLAGYEQIRSKIRNAFPITPTDKQEEEKKE</sequence>
<reference evidence="1 2" key="1">
    <citation type="submission" date="2019-01" db="EMBL/GenBank/DDBJ databases">
        <title>Ktedonosporobacter rubrisoli SCAWS-G2.</title>
        <authorList>
            <person name="Huang Y."/>
            <person name="Yan B."/>
        </authorList>
    </citation>
    <scope>NUCLEOTIDE SEQUENCE [LARGE SCALE GENOMIC DNA]</scope>
    <source>
        <strain evidence="1 2">SCAWS-G2</strain>
    </source>
</reference>